<dbReference type="EMBL" id="AP006618">
    <property type="protein sequence ID" value="BAD55422.1"/>
    <property type="molecule type" value="Genomic_DNA"/>
</dbReference>
<gene>
    <name evidence="2" type="ordered locus">NFA_5770</name>
</gene>
<evidence type="ECO:0000313" key="2">
    <source>
        <dbReference type="EMBL" id="BAD55422.1"/>
    </source>
</evidence>
<protein>
    <submittedName>
        <fullName evidence="2">Uncharacterized protein</fullName>
    </submittedName>
</protein>
<reference evidence="2 3" key="1">
    <citation type="journal article" date="2004" name="Proc. Natl. Acad. Sci. U.S.A.">
        <title>The complete genomic sequence of Nocardia farcinica IFM 10152.</title>
        <authorList>
            <person name="Ishikawa J."/>
            <person name="Yamashita A."/>
            <person name="Mikami Y."/>
            <person name="Hoshino Y."/>
            <person name="Kurita H."/>
            <person name="Hotta K."/>
            <person name="Shiba T."/>
            <person name="Hattori M."/>
        </authorList>
    </citation>
    <scope>NUCLEOTIDE SEQUENCE [LARGE SCALE GENOMIC DNA]</scope>
    <source>
        <strain evidence="2 3">IFM 10152</strain>
    </source>
</reference>
<dbReference type="AlphaFoldDB" id="Q5Z2B9"/>
<evidence type="ECO:0000256" key="1">
    <source>
        <dbReference type="SAM" id="MobiDB-lite"/>
    </source>
</evidence>
<feature type="region of interest" description="Disordered" evidence="1">
    <location>
        <begin position="1"/>
        <end position="38"/>
    </location>
</feature>
<accession>Q5Z2B9</accession>
<dbReference type="HOGENOM" id="CLU_135537_0_0_11"/>
<dbReference type="Proteomes" id="UP000006820">
    <property type="component" value="Chromosome"/>
</dbReference>
<dbReference type="eggNOG" id="ENOG503379Q">
    <property type="taxonomic scope" value="Bacteria"/>
</dbReference>
<sequence>MNAPRRSASSEASVPCETVPGTSPPRGEPIVWPSDWPREPREIATAVDAAVAAARAGDAAAFREATGELAELPGEQVGLVLAAIVRELLETAHPDGLTGDDARAVLEQVVRGAAAWLPEVDTGAVVAALTGALGVADPEDTTAPAAVPPAAVLLTAHLADLARVPVRDYIRRALGEIARAETVEMP</sequence>
<dbReference type="STRING" id="247156.NFA_5770"/>
<dbReference type="KEGG" id="nfa:NFA_5770"/>
<proteinExistence type="predicted"/>
<evidence type="ECO:0000313" key="3">
    <source>
        <dbReference type="Proteomes" id="UP000006820"/>
    </source>
</evidence>
<organism evidence="2 3">
    <name type="scientific">Nocardia farcinica (strain IFM 10152)</name>
    <dbReference type="NCBI Taxonomy" id="247156"/>
    <lineage>
        <taxon>Bacteria</taxon>
        <taxon>Bacillati</taxon>
        <taxon>Actinomycetota</taxon>
        <taxon>Actinomycetes</taxon>
        <taxon>Mycobacteriales</taxon>
        <taxon>Nocardiaceae</taxon>
        <taxon>Nocardia</taxon>
    </lineage>
</organism>
<name>Q5Z2B9_NOCFA</name>
<keyword evidence="3" id="KW-1185">Reference proteome</keyword>